<reference evidence="2 3" key="1">
    <citation type="submission" date="2014-03" db="EMBL/GenBank/DDBJ databases">
        <title>The Genome Sequence of Plasmodium fragile nilgiri.</title>
        <authorList>
            <consortium name="The Broad Institute Genomics Platform"/>
            <consortium name="The Broad Institute Genome Sequencing Center for Infectious Disease"/>
            <person name="Neafsey D."/>
            <person name="Duraisingh M."/>
            <person name="Young S.K."/>
            <person name="Zeng Q."/>
            <person name="Gargeya S."/>
            <person name="Abouelleil A."/>
            <person name="Alvarado L."/>
            <person name="Chapman S.B."/>
            <person name="Gainer-Dewar J."/>
            <person name="Goldberg J."/>
            <person name="Griggs A."/>
            <person name="Gujja S."/>
            <person name="Hansen M."/>
            <person name="Howarth C."/>
            <person name="Imamovic A."/>
            <person name="Larimer J."/>
            <person name="Pearson M."/>
            <person name="Poon T.W."/>
            <person name="Priest M."/>
            <person name="Roberts A."/>
            <person name="Saif S."/>
            <person name="Shea T."/>
            <person name="Sykes S."/>
            <person name="Wortman J."/>
            <person name="Nusbaum C."/>
            <person name="Birren B."/>
        </authorList>
    </citation>
    <scope>NUCLEOTIDE SEQUENCE [LARGE SCALE GENOMIC DNA]</scope>
    <source>
        <strain evidence="3">nilgiri</strain>
    </source>
</reference>
<dbReference type="PANTHER" id="PTHR22603">
    <property type="entry name" value="CHOLINE/ETHANOALAMINE KINASE"/>
    <property type="match status" value="1"/>
</dbReference>
<evidence type="ECO:0008006" key="4">
    <source>
        <dbReference type="Google" id="ProtNLM"/>
    </source>
</evidence>
<dbReference type="Pfam" id="PF01633">
    <property type="entry name" value="Choline_kinase"/>
    <property type="match status" value="1"/>
</dbReference>
<dbReference type="SUPFAM" id="SSF56112">
    <property type="entry name" value="Protein kinase-like (PK-like)"/>
    <property type="match status" value="1"/>
</dbReference>
<keyword evidence="3" id="KW-1185">Reference proteome</keyword>
<dbReference type="GO" id="GO:0005737">
    <property type="term" value="C:cytoplasm"/>
    <property type="evidence" value="ECO:0007669"/>
    <property type="project" value="TreeGrafter"/>
</dbReference>
<dbReference type="GO" id="GO:0004103">
    <property type="term" value="F:choline kinase activity"/>
    <property type="evidence" value="ECO:0007669"/>
    <property type="project" value="TreeGrafter"/>
</dbReference>
<dbReference type="InterPro" id="IPR011009">
    <property type="entry name" value="Kinase-like_dom_sf"/>
</dbReference>
<protein>
    <recommendedName>
        <fullName evidence="4">Choline kinase</fullName>
    </recommendedName>
</protein>
<dbReference type="Proteomes" id="UP000054561">
    <property type="component" value="Unassembled WGS sequence"/>
</dbReference>
<evidence type="ECO:0000256" key="1">
    <source>
        <dbReference type="ARBA" id="ARBA00038211"/>
    </source>
</evidence>
<dbReference type="Gene3D" id="3.30.200.20">
    <property type="entry name" value="Phosphorylase Kinase, domain 1"/>
    <property type="match status" value="1"/>
</dbReference>
<dbReference type="AlphaFoldDB" id="A0A0D9QNG0"/>
<dbReference type="GO" id="GO:0004305">
    <property type="term" value="F:ethanolamine kinase activity"/>
    <property type="evidence" value="ECO:0007669"/>
    <property type="project" value="TreeGrafter"/>
</dbReference>
<accession>A0A0D9QNG0</accession>
<dbReference type="Gene3D" id="3.90.1200.10">
    <property type="match status" value="1"/>
</dbReference>
<dbReference type="CDD" id="cd14021">
    <property type="entry name" value="ChoK-like_euk"/>
    <property type="match status" value="1"/>
</dbReference>
<name>A0A0D9QNG0_PLAFR</name>
<dbReference type="VEuPathDB" id="PlasmoDB:AK88_01848"/>
<gene>
    <name evidence="2" type="ORF">AK88_01848</name>
</gene>
<dbReference type="PANTHER" id="PTHR22603:SF93">
    <property type="entry name" value="RE24176P"/>
    <property type="match status" value="1"/>
</dbReference>
<evidence type="ECO:0000313" key="3">
    <source>
        <dbReference type="Proteomes" id="UP000054561"/>
    </source>
</evidence>
<organism evidence="2 3">
    <name type="scientific">Plasmodium fragile</name>
    <dbReference type="NCBI Taxonomy" id="5857"/>
    <lineage>
        <taxon>Eukaryota</taxon>
        <taxon>Sar</taxon>
        <taxon>Alveolata</taxon>
        <taxon>Apicomplexa</taxon>
        <taxon>Aconoidasida</taxon>
        <taxon>Haemosporida</taxon>
        <taxon>Plasmodiidae</taxon>
        <taxon>Plasmodium</taxon>
        <taxon>Plasmodium (Plasmodium)</taxon>
    </lineage>
</organism>
<dbReference type="GO" id="GO:0006646">
    <property type="term" value="P:phosphatidylethanolamine biosynthetic process"/>
    <property type="evidence" value="ECO:0007669"/>
    <property type="project" value="TreeGrafter"/>
</dbReference>
<sequence length="441" mass="52183">MESISRTYENIKNDKYNSSNDENENIENLKATQNGTVCCSEDLKMYSTIQLNQEIEISKNPFPLQEINKKNDIPLCAQEFSDLTDPLYIKKICLEKVPEWQHFTEDNLRVKQILSGLTNQLFEVALKEETTNNYHSIRSRVLFRIYGKHVDELYNTISEFEVYKTMSKYKIAPQLLNTFNGGRIEEWLYGDPLRIDDLKNPTILIGIANVLGKFHTLSRKCHLPEHWDRTPRIFKMMEKWKNQLFKYKNIEKYKCDIGKYIKESDKFIKFMNVYSKSDNLANAVVFCHNDLQENNIINTNKCLRLIDFEYSGFNFLATDIANFFIETSIDYSVSSYPFFVIDKNKYISYENRKLFITAYLSNYLDKPHSVPTPQLIDQILEAVEVQALGAHLLWGFWSIIRGYQTKSYNEFDFFLYAEERLKMYDHQKEYLISNNIIQDYD</sequence>
<dbReference type="GeneID" id="24267162"/>
<comment type="similarity">
    <text evidence="1">Belongs to the choline/ethanolamine kinase family.</text>
</comment>
<dbReference type="OMA" id="IETSIDY"/>
<proteinExistence type="inferred from homology"/>
<evidence type="ECO:0000313" key="2">
    <source>
        <dbReference type="EMBL" id="KJP88569.1"/>
    </source>
</evidence>
<dbReference type="OrthoDB" id="3649325at2759"/>
<dbReference type="RefSeq" id="XP_012334906.1">
    <property type="nucleotide sequence ID" value="XM_012479483.1"/>
</dbReference>
<dbReference type="EMBL" id="KQ001660">
    <property type="protein sequence ID" value="KJP88569.1"/>
    <property type="molecule type" value="Genomic_DNA"/>
</dbReference>